<evidence type="ECO:0000313" key="3">
    <source>
        <dbReference type="EMBL" id="SCC80185.1"/>
    </source>
</evidence>
<dbReference type="GO" id="GO:0004479">
    <property type="term" value="F:methionyl-tRNA formyltransferase activity"/>
    <property type="evidence" value="ECO:0007669"/>
    <property type="project" value="UniProtKB-EC"/>
</dbReference>
<name>A0A0P7YCB9_9HYPH</name>
<dbReference type="SUPFAM" id="SSF50486">
    <property type="entry name" value="FMT C-terminal domain-like"/>
    <property type="match status" value="1"/>
</dbReference>
<dbReference type="EC" id="2.1.2.9" evidence="2"/>
<dbReference type="Proteomes" id="UP000182800">
    <property type="component" value="Unassembled WGS sequence"/>
</dbReference>
<dbReference type="EMBL" id="LJSX01000006">
    <property type="protein sequence ID" value="KPQ11728.1"/>
    <property type="molecule type" value="Genomic_DNA"/>
</dbReference>
<dbReference type="RefSeq" id="WP_074444307.1">
    <property type="nucleotide sequence ID" value="NZ_FMBM01000002.1"/>
</dbReference>
<gene>
    <name evidence="2" type="primary">fmt</name>
    <name evidence="3" type="ORF">GA0071312_1331</name>
    <name evidence="2" type="ORF">HLUCCO17_05940</name>
</gene>
<reference evidence="2 4" key="1">
    <citation type="submission" date="2015-09" db="EMBL/GenBank/DDBJ databases">
        <title>Identification and resolution of microdiversity through metagenomic sequencing of parallel consortia.</title>
        <authorList>
            <person name="Nelson W.C."/>
            <person name="Romine M.F."/>
            <person name="Lindemann S.R."/>
        </authorList>
    </citation>
    <scope>NUCLEOTIDE SEQUENCE [LARGE SCALE GENOMIC DNA]</scope>
    <source>
        <strain evidence="2">HL-109</strain>
    </source>
</reference>
<dbReference type="Pfam" id="PF00551">
    <property type="entry name" value="Formyl_trans_N"/>
    <property type="match status" value="1"/>
</dbReference>
<evidence type="ECO:0000259" key="1">
    <source>
        <dbReference type="Pfam" id="PF00551"/>
    </source>
</evidence>
<dbReference type="AlphaFoldDB" id="A0A0P7YCB9"/>
<dbReference type="OrthoDB" id="5355061at2"/>
<comment type="caution">
    <text evidence="2">The sequence shown here is derived from an EMBL/GenBank/DDBJ whole genome shotgun (WGS) entry which is preliminary data.</text>
</comment>
<dbReference type="PANTHER" id="PTHR11138">
    <property type="entry name" value="METHIONYL-TRNA FORMYLTRANSFERASE"/>
    <property type="match status" value="1"/>
</dbReference>
<keyword evidence="5" id="KW-1185">Reference proteome</keyword>
<protein>
    <submittedName>
        <fullName evidence="2">Methionyl-tRNA formyltransferase</fullName>
        <ecNumber evidence="2">2.1.2.9</ecNumber>
    </submittedName>
</protein>
<dbReference type="EMBL" id="FMBM01000002">
    <property type="protein sequence ID" value="SCC80185.1"/>
    <property type="molecule type" value="Genomic_DNA"/>
</dbReference>
<sequence length="285" mass="31358">MRFAFAGIDMLAPAFEALLQCGWTPHKLFTRPCDGLVDFNDRVITIARQCAIPVQDTRITPAEIAALADDGVACLVVAGYKWRVTGWEGVVPYAFNIHPSLLPEARGPFPVIRALLEGRREWGVSAHKLAHDFDAGDILGRERFPVADSDTLDSVMIRCQFAAGRLAARLAQDLPAHWHTAEAQGPGSYWQRPSDADRRLRFEAGTRAVLATVRAFGRVETIARLDGHDYHVAAACGWQEAHTLPPGLVVHDHGGHLTVTTRDGFVVLTRWNPLPLHQRGRQGSA</sequence>
<dbReference type="Proteomes" id="UP000050497">
    <property type="component" value="Unassembled WGS sequence"/>
</dbReference>
<dbReference type="Gene3D" id="3.40.50.12230">
    <property type="match status" value="1"/>
</dbReference>
<dbReference type="InterPro" id="IPR036477">
    <property type="entry name" value="Formyl_transf_N_sf"/>
</dbReference>
<organism evidence="2 4">
    <name type="scientific">Saliniramus fredricksonii</name>
    <dbReference type="NCBI Taxonomy" id="1653334"/>
    <lineage>
        <taxon>Bacteria</taxon>
        <taxon>Pseudomonadati</taxon>
        <taxon>Pseudomonadota</taxon>
        <taxon>Alphaproteobacteria</taxon>
        <taxon>Hyphomicrobiales</taxon>
        <taxon>Salinarimonadaceae</taxon>
        <taxon>Saliniramus</taxon>
    </lineage>
</organism>
<evidence type="ECO:0000313" key="5">
    <source>
        <dbReference type="Proteomes" id="UP000182800"/>
    </source>
</evidence>
<dbReference type="PANTHER" id="PTHR11138:SF5">
    <property type="entry name" value="METHIONYL-TRNA FORMYLTRANSFERASE, MITOCHONDRIAL"/>
    <property type="match status" value="1"/>
</dbReference>
<dbReference type="SUPFAM" id="SSF53328">
    <property type="entry name" value="Formyltransferase"/>
    <property type="match status" value="1"/>
</dbReference>
<accession>A0A0P7YCB9</accession>
<dbReference type="InterPro" id="IPR002376">
    <property type="entry name" value="Formyl_transf_N"/>
</dbReference>
<dbReference type="STRING" id="1653334.GA0071312_1331"/>
<evidence type="ECO:0000313" key="2">
    <source>
        <dbReference type="EMBL" id="KPQ11728.1"/>
    </source>
</evidence>
<keyword evidence="2" id="KW-0808">Transferase</keyword>
<feature type="domain" description="Formyl transferase N-terminal" evidence="1">
    <location>
        <begin position="94"/>
        <end position="164"/>
    </location>
</feature>
<dbReference type="InterPro" id="IPR011034">
    <property type="entry name" value="Formyl_transferase-like_C_sf"/>
</dbReference>
<reference evidence="3 5" key="2">
    <citation type="submission" date="2016-08" db="EMBL/GenBank/DDBJ databases">
        <authorList>
            <person name="Varghese N."/>
            <person name="Submissions Spin"/>
        </authorList>
    </citation>
    <scope>NUCLEOTIDE SEQUENCE [LARGE SCALE GENOMIC DNA]</scope>
    <source>
        <strain evidence="3 5">HL-109</strain>
    </source>
</reference>
<evidence type="ECO:0000313" key="4">
    <source>
        <dbReference type="Proteomes" id="UP000050497"/>
    </source>
</evidence>
<proteinExistence type="predicted"/>